<accession>A0AAN8M0P4</accession>
<dbReference type="AlphaFoldDB" id="A0AAN8M0P4"/>
<organism evidence="2 3">
    <name type="scientific">Coregonus suidteri</name>
    <dbReference type="NCBI Taxonomy" id="861788"/>
    <lineage>
        <taxon>Eukaryota</taxon>
        <taxon>Metazoa</taxon>
        <taxon>Chordata</taxon>
        <taxon>Craniata</taxon>
        <taxon>Vertebrata</taxon>
        <taxon>Euteleostomi</taxon>
        <taxon>Actinopterygii</taxon>
        <taxon>Neopterygii</taxon>
        <taxon>Teleostei</taxon>
        <taxon>Protacanthopterygii</taxon>
        <taxon>Salmoniformes</taxon>
        <taxon>Salmonidae</taxon>
        <taxon>Coregoninae</taxon>
        <taxon>Coregonus</taxon>
    </lineage>
</organism>
<keyword evidence="3" id="KW-1185">Reference proteome</keyword>
<dbReference type="EMBL" id="JAGTTL010000006">
    <property type="protein sequence ID" value="KAK6321338.1"/>
    <property type="molecule type" value="Genomic_DNA"/>
</dbReference>
<reference evidence="2 3" key="1">
    <citation type="submission" date="2021-04" db="EMBL/GenBank/DDBJ databases">
        <authorList>
            <person name="De Guttry C."/>
            <person name="Zahm M."/>
            <person name="Klopp C."/>
            <person name="Cabau C."/>
            <person name="Louis A."/>
            <person name="Berthelot C."/>
            <person name="Parey E."/>
            <person name="Roest Crollius H."/>
            <person name="Montfort J."/>
            <person name="Robinson-Rechavi M."/>
            <person name="Bucao C."/>
            <person name="Bouchez O."/>
            <person name="Gislard M."/>
            <person name="Lluch J."/>
            <person name="Milhes M."/>
            <person name="Lampietro C."/>
            <person name="Lopez Roques C."/>
            <person name="Donnadieu C."/>
            <person name="Braasch I."/>
            <person name="Desvignes T."/>
            <person name="Postlethwait J."/>
            <person name="Bobe J."/>
            <person name="Wedekind C."/>
            <person name="Guiguen Y."/>
        </authorList>
    </citation>
    <scope>NUCLEOTIDE SEQUENCE [LARGE SCALE GENOMIC DNA]</scope>
    <source>
        <strain evidence="2">Cs_M1</strain>
        <tissue evidence="2">Blood</tissue>
    </source>
</reference>
<feature type="region of interest" description="Disordered" evidence="1">
    <location>
        <begin position="1"/>
        <end position="22"/>
    </location>
</feature>
<gene>
    <name evidence="2" type="ORF">J4Q44_G00083140</name>
</gene>
<name>A0AAN8M0P4_9TELE</name>
<comment type="caution">
    <text evidence="2">The sequence shown here is derived from an EMBL/GenBank/DDBJ whole genome shotgun (WGS) entry which is preliminary data.</text>
</comment>
<proteinExistence type="predicted"/>
<feature type="compositionally biased region" description="Basic and acidic residues" evidence="1">
    <location>
        <begin position="124"/>
        <end position="134"/>
    </location>
</feature>
<protein>
    <submittedName>
        <fullName evidence="2">Uncharacterized protein</fullName>
    </submittedName>
</protein>
<feature type="region of interest" description="Disordered" evidence="1">
    <location>
        <begin position="121"/>
        <end position="141"/>
    </location>
</feature>
<evidence type="ECO:0000313" key="2">
    <source>
        <dbReference type="EMBL" id="KAK6321338.1"/>
    </source>
</evidence>
<evidence type="ECO:0000313" key="3">
    <source>
        <dbReference type="Proteomes" id="UP001356427"/>
    </source>
</evidence>
<sequence length="141" mass="15611">MPKPPVCMPKPASQVPTKSRHRSVAVAAMASGAGDRDSVAPEMPLDFNDAKHQDWAYKSRTRASLTHPSRRAYVPRAHAVWSTQREEGIPVVPERLDDLVSSPSSMEGGTVTVKDLAEGIKSWSQEREREERASWGHRSLP</sequence>
<dbReference type="Proteomes" id="UP001356427">
    <property type="component" value="Unassembled WGS sequence"/>
</dbReference>
<evidence type="ECO:0000256" key="1">
    <source>
        <dbReference type="SAM" id="MobiDB-lite"/>
    </source>
</evidence>